<protein>
    <recommendedName>
        <fullName evidence="4">DUF3850 domain-containing protein</fullName>
    </recommendedName>
</protein>
<organism evidence="2 3">
    <name type="scientific">Streptomyces hydrogenans</name>
    <dbReference type="NCBI Taxonomy" id="1873719"/>
    <lineage>
        <taxon>Bacteria</taxon>
        <taxon>Bacillati</taxon>
        <taxon>Actinomycetota</taxon>
        <taxon>Actinomycetes</taxon>
        <taxon>Kitasatosporales</taxon>
        <taxon>Streptomycetaceae</taxon>
        <taxon>Streptomyces</taxon>
    </lineage>
</organism>
<evidence type="ECO:0000313" key="2">
    <source>
        <dbReference type="EMBL" id="GHI26860.1"/>
    </source>
</evidence>
<evidence type="ECO:0008006" key="4">
    <source>
        <dbReference type="Google" id="ProtNLM"/>
    </source>
</evidence>
<evidence type="ECO:0000313" key="3">
    <source>
        <dbReference type="Proteomes" id="UP001052739"/>
    </source>
</evidence>
<sequence length="152" mass="16859">MHAKARSTTESAKFKVGDHVLFRDPSLFWAGKPDHTFVCRVEYVWLSGGYDLVCLNTRRKISQADSDYMRLLPAVDAMRDIDTAPLHADGAANDMTAARARLAHPAARPPRTAARSCPPRATDLTHRVPPPPRASRGGTRPGRRRRGRQPNP</sequence>
<feature type="compositionally biased region" description="Low complexity" evidence="1">
    <location>
        <begin position="102"/>
        <end position="121"/>
    </location>
</feature>
<comment type="caution">
    <text evidence="2">The sequence shown here is derived from an EMBL/GenBank/DDBJ whole genome shotgun (WGS) entry which is preliminary data.</text>
</comment>
<feature type="region of interest" description="Disordered" evidence="1">
    <location>
        <begin position="102"/>
        <end position="152"/>
    </location>
</feature>
<keyword evidence="3" id="KW-1185">Reference proteome</keyword>
<reference evidence="2" key="1">
    <citation type="submission" date="2024-05" db="EMBL/GenBank/DDBJ databases">
        <title>Whole genome shotgun sequence of Streptomyces hydrogenans NBRC 13475.</title>
        <authorList>
            <person name="Komaki H."/>
            <person name="Tamura T."/>
        </authorList>
    </citation>
    <scope>NUCLEOTIDE SEQUENCE</scope>
    <source>
        <strain evidence="2">NBRC 13475</strain>
    </source>
</reference>
<feature type="compositionally biased region" description="Basic residues" evidence="1">
    <location>
        <begin position="141"/>
        <end position="152"/>
    </location>
</feature>
<dbReference type="EMBL" id="BNDW01000103">
    <property type="protein sequence ID" value="GHI26860.1"/>
    <property type="molecule type" value="Genomic_DNA"/>
</dbReference>
<gene>
    <name evidence="2" type="ORF">Shyd_82310</name>
</gene>
<name>A0ABQ3PPB5_9ACTN</name>
<accession>A0ABQ3PPB5</accession>
<evidence type="ECO:0000256" key="1">
    <source>
        <dbReference type="SAM" id="MobiDB-lite"/>
    </source>
</evidence>
<proteinExistence type="predicted"/>
<dbReference type="RefSeq" id="WP_226652819.1">
    <property type="nucleotide sequence ID" value="NZ_BNDW01000103.1"/>
</dbReference>
<dbReference type="Proteomes" id="UP001052739">
    <property type="component" value="Unassembled WGS sequence"/>
</dbReference>